<evidence type="ECO:0000259" key="11">
    <source>
        <dbReference type="SMART" id="SM00062"/>
    </source>
</evidence>
<evidence type="ECO:0000313" key="13">
    <source>
        <dbReference type="EMBL" id="GBC62308.1"/>
    </source>
</evidence>
<dbReference type="SUPFAM" id="SSF53850">
    <property type="entry name" value="Periplasmic binding protein-like II"/>
    <property type="match status" value="1"/>
</dbReference>
<evidence type="ECO:0000313" key="14">
    <source>
        <dbReference type="Proteomes" id="UP000288096"/>
    </source>
</evidence>
<dbReference type="Gene3D" id="3.40.190.10">
    <property type="entry name" value="Periplasmic binding protein-like II"/>
    <property type="match status" value="2"/>
</dbReference>
<dbReference type="EMBL" id="BEXT01000001">
    <property type="protein sequence ID" value="GBC62308.1"/>
    <property type="molecule type" value="Genomic_DNA"/>
</dbReference>
<dbReference type="PRINTS" id="PR00169">
    <property type="entry name" value="KCHANNEL"/>
</dbReference>
<dbReference type="Gene3D" id="1.10.287.70">
    <property type="match status" value="1"/>
</dbReference>
<gene>
    <name evidence="13" type="ORF">DENIS_3277</name>
</gene>
<evidence type="ECO:0000256" key="8">
    <source>
        <dbReference type="ARBA" id="ARBA00023180"/>
    </source>
</evidence>
<feature type="transmembrane region" description="Helical" evidence="10">
    <location>
        <begin position="137"/>
        <end position="158"/>
    </location>
</feature>
<keyword evidence="2" id="KW-0813">Transport</keyword>
<feature type="domain" description="Solute-binding protein family 3/N-terminal" evidence="11">
    <location>
        <begin position="27"/>
        <end position="349"/>
    </location>
</feature>
<keyword evidence="6 10" id="KW-0472">Membrane</keyword>
<dbReference type="GO" id="GO:0016020">
    <property type="term" value="C:membrane"/>
    <property type="evidence" value="ECO:0007669"/>
    <property type="project" value="UniProtKB-SubCell"/>
</dbReference>
<evidence type="ECO:0008006" key="15">
    <source>
        <dbReference type="Google" id="ProtNLM"/>
    </source>
</evidence>
<dbReference type="InterPro" id="IPR015683">
    <property type="entry name" value="Ionotropic_Glu_rcpt"/>
</dbReference>
<dbReference type="Pfam" id="PF00060">
    <property type="entry name" value="Lig_chan"/>
    <property type="match status" value="1"/>
</dbReference>
<reference evidence="14" key="1">
    <citation type="submission" date="2017-11" db="EMBL/GenBank/DDBJ databases">
        <authorList>
            <person name="Watanabe M."/>
            <person name="Kojima H."/>
        </authorList>
    </citation>
    <scope>NUCLEOTIDE SEQUENCE [LARGE SCALE GENOMIC DNA]</scope>
    <source>
        <strain evidence="14">Tokyo 01</strain>
    </source>
</reference>
<evidence type="ECO:0000256" key="4">
    <source>
        <dbReference type="ARBA" id="ARBA00022989"/>
    </source>
</evidence>
<keyword evidence="3 10" id="KW-0812">Transmembrane</keyword>
<dbReference type="Proteomes" id="UP000288096">
    <property type="component" value="Unassembled WGS sequence"/>
</dbReference>
<dbReference type="InterPro" id="IPR001638">
    <property type="entry name" value="Solute-binding_3/MltF_N"/>
</dbReference>
<keyword evidence="5" id="KW-0406">Ion transport</keyword>
<proteinExistence type="predicted"/>
<dbReference type="PANTHER" id="PTHR18966">
    <property type="entry name" value="IONOTROPIC GLUTAMATE RECEPTOR"/>
    <property type="match status" value="1"/>
</dbReference>
<sequence length="355" mass="39503">MVLAGAALLAFHPAWGSEKRTPQSGRKLIIGTREAPPFSMKAEDGSWQGLGIDLWRDMAEEMNLDYEFREMGIQALITGVQEKQLDAAVAALTITARREKLVDFTHPFYASGLGIAVRAESKGGWNRIFDRFLSYTFIRIVASLALSLLVVGVLIWLFERKGNPGQFGRGFFRGIGAGFWWAAVTMTTVGYGDKSPTSLPGRLVAMVWMFASVITISSFTAAITTALTLTRLEPAIRGPEDLVRSHVGTVPGSTSETYLAENWISHKNYPALPDGLHALIRGEVDAVVYDVPILRYLKQTQFGEDIDILPVTFEDQYYGIALPVGSRLREPLNQFIPEYIRQKGWQDILFQHMGR</sequence>
<evidence type="ECO:0000256" key="2">
    <source>
        <dbReference type="ARBA" id="ARBA00022448"/>
    </source>
</evidence>
<evidence type="ECO:0000256" key="6">
    <source>
        <dbReference type="ARBA" id="ARBA00023136"/>
    </source>
</evidence>
<keyword evidence="8" id="KW-0325">Glycoprotein</keyword>
<protein>
    <recommendedName>
        <fullName evidence="15">ABC transporter substrate-binding protein</fullName>
    </recommendedName>
</protein>
<keyword evidence="4 10" id="KW-1133">Transmembrane helix</keyword>
<feature type="transmembrane region" description="Helical" evidence="10">
    <location>
        <begin position="203"/>
        <end position="229"/>
    </location>
</feature>
<evidence type="ECO:0000256" key="9">
    <source>
        <dbReference type="ARBA" id="ARBA00023303"/>
    </source>
</evidence>
<keyword evidence="9" id="KW-0407">Ion channel</keyword>
<evidence type="ECO:0000256" key="7">
    <source>
        <dbReference type="ARBA" id="ARBA00023170"/>
    </source>
</evidence>
<dbReference type="AlphaFoldDB" id="A0A401FZC4"/>
<feature type="transmembrane region" description="Helical" evidence="10">
    <location>
        <begin position="170"/>
        <end position="191"/>
    </location>
</feature>
<reference evidence="14" key="2">
    <citation type="submission" date="2019-01" db="EMBL/GenBank/DDBJ databases">
        <title>Genome sequence of Desulfonema ishimotonii strain Tokyo 01.</title>
        <authorList>
            <person name="Fukui M."/>
        </authorList>
    </citation>
    <scope>NUCLEOTIDE SEQUENCE [LARGE SCALE GENOMIC DNA]</scope>
    <source>
        <strain evidence="14">Tokyo 01</strain>
    </source>
</reference>
<name>A0A401FZC4_9BACT</name>
<dbReference type="InterPro" id="IPR001320">
    <property type="entry name" value="Iontro_rcpt_C"/>
</dbReference>
<comment type="caution">
    <text evidence="13">The sequence shown here is derived from an EMBL/GenBank/DDBJ whole genome shotgun (WGS) entry which is preliminary data.</text>
</comment>
<dbReference type="SMART" id="SM00062">
    <property type="entry name" value="PBPb"/>
    <property type="match status" value="1"/>
</dbReference>
<organism evidence="13 14">
    <name type="scientific">Desulfonema ishimotonii</name>
    <dbReference type="NCBI Taxonomy" id="45657"/>
    <lineage>
        <taxon>Bacteria</taxon>
        <taxon>Pseudomonadati</taxon>
        <taxon>Thermodesulfobacteriota</taxon>
        <taxon>Desulfobacteria</taxon>
        <taxon>Desulfobacterales</taxon>
        <taxon>Desulfococcaceae</taxon>
        <taxon>Desulfonema</taxon>
    </lineage>
</organism>
<dbReference type="Pfam" id="PF00497">
    <property type="entry name" value="SBP_bac_3"/>
    <property type="match status" value="1"/>
</dbReference>
<accession>A0A401FZC4</accession>
<evidence type="ECO:0000256" key="10">
    <source>
        <dbReference type="SAM" id="Phobius"/>
    </source>
</evidence>
<comment type="subcellular location">
    <subcellularLocation>
        <location evidence="1">Membrane</location>
        <topology evidence="1">Multi-pass membrane protein</topology>
    </subcellularLocation>
</comment>
<evidence type="ECO:0000256" key="3">
    <source>
        <dbReference type="ARBA" id="ARBA00022692"/>
    </source>
</evidence>
<dbReference type="GO" id="GO:0015276">
    <property type="term" value="F:ligand-gated monoatomic ion channel activity"/>
    <property type="evidence" value="ECO:0007669"/>
    <property type="project" value="InterPro"/>
</dbReference>
<evidence type="ECO:0000259" key="12">
    <source>
        <dbReference type="SMART" id="SM00079"/>
    </source>
</evidence>
<dbReference type="SMART" id="SM00079">
    <property type="entry name" value="PBPe"/>
    <property type="match status" value="1"/>
</dbReference>
<keyword evidence="7" id="KW-0675">Receptor</keyword>
<feature type="domain" description="Ionotropic glutamate receptor C-terminal" evidence="12">
    <location>
        <begin position="27"/>
        <end position="347"/>
    </location>
</feature>
<evidence type="ECO:0000256" key="1">
    <source>
        <dbReference type="ARBA" id="ARBA00004141"/>
    </source>
</evidence>
<evidence type="ECO:0000256" key="5">
    <source>
        <dbReference type="ARBA" id="ARBA00023065"/>
    </source>
</evidence>
<keyword evidence="14" id="KW-1185">Reference proteome</keyword>
<dbReference type="SUPFAM" id="SSF81324">
    <property type="entry name" value="Voltage-gated potassium channels"/>
    <property type="match status" value="1"/>
</dbReference>